<dbReference type="AlphaFoldDB" id="A0A9D2D354"/>
<feature type="transmembrane region" description="Helical" evidence="1">
    <location>
        <begin position="50"/>
        <end position="69"/>
    </location>
</feature>
<dbReference type="Gene3D" id="1.20.120.1220">
    <property type="match status" value="1"/>
</dbReference>
<accession>A0A9D2D354</accession>
<reference evidence="2" key="1">
    <citation type="journal article" date="2021" name="PeerJ">
        <title>Extensive microbial diversity within the chicken gut microbiome revealed by metagenomics and culture.</title>
        <authorList>
            <person name="Gilroy R."/>
            <person name="Ravi A."/>
            <person name="Getino M."/>
            <person name="Pursley I."/>
            <person name="Horton D.L."/>
            <person name="Alikhan N.F."/>
            <person name="Baker D."/>
            <person name="Gharbi K."/>
            <person name="Hall N."/>
            <person name="Watson M."/>
            <person name="Adriaenssens E.M."/>
            <person name="Foster-Nyarko E."/>
            <person name="Jarju S."/>
            <person name="Secka A."/>
            <person name="Antonio M."/>
            <person name="Oren A."/>
            <person name="Chaudhuri R.R."/>
            <person name="La Ragione R."/>
            <person name="Hildebrand F."/>
            <person name="Pallen M.J."/>
        </authorList>
    </citation>
    <scope>NUCLEOTIDE SEQUENCE</scope>
    <source>
        <strain evidence="2">CHK192-9172</strain>
    </source>
</reference>
<gene>
    <name evidence="2" type="ORF">IAA08_07120</name>
</gene>
<keyword evidence="1" id="KW-0812">Transmembrane</keyword>
<comment type="caution">
    <text evidence="2">The sequence shown here is derived from an EMBL/GenBank/DDBJ whole genome shotgun (WGS) entry which is preliminary data.</text>
</comment>
<keyword evidence="1" id="KW-0472">Membrane</keyword>
<evidence type="ECO:0008006" key="4">
    <source>
        <dbReference type="Google" id="ProtNLM"/>
    </source>
</evidence>
<feature type="transmembrane region" description="Helical" evidence="1">
    <location>
        <begin position="126"/>
        <end position="143"/>
    </location>
</feature>
<evidence type="ECO:0000313" key="3">
    <source>
        <dbReference type="Proteomes" id="UP000824024"/>
    </source>
</evidence>
<dbReference type="EMBL" id="DXCH01000197">
    <property type="protein sequence ID" value="HIZ07688.1"/>
    <property type="molecule type" value="Genomic_DNA"/>
</dbReference>
<evidence type="ECO:0000313" key="2">
    <source>
        <dbReference type="EMBL" id="HIZ07688.1"/>
    </source>
</evidence>
<evidence type="ECO:0000256" key="1">
    <source>
        <dbReference type="SAM" id="Phobius"/>
    </source>
</evidence>
<organism evidence="2 3">
    <name type="scientific">Candidatus Eubacterium avistercoris</name>
    <dbReference type="NCBI Taxonomy" id="2838567"/>
    <lineage>
        <taxon>Bacteria</taxon>
        <taxon>Bacillati</taxon>
        <taxon>Bacillota</taxon>
        <taxon>Clostridia</taxon>
        <taxon>Eubacteriales</taxon>
        <taxon>Eubacteriaceae</taxon>
        <taxon>Eubacterium</taxon>
    </lineage>
</organism>
<keyword evidence="1" id="KW-1133">Transmembrane helix</keyword>
<proteinExistence type="predicted"/>
<name>A0A9D2D354_9FIRM</name>
<feature type="transmembrane region" description="Helical" evidence="1">
    <location>
        <begin position="98"/>
        <end position="119"/>
    </location>
</feature>
<protein>
    <recommendedName>
        <fullName evidence="4">Prepilin type IV endopeptidase peptidase domain-containing protein</fullName>
    </recommendedName>
</protein>
<reference evidence="2" key="2">
    <citation type="submission" date="2021-04" db="EMBL/GenBank/DDBJ databases">
        <authorList>
            <person name="Gilroy R."/>
        </authorList>
    </citation>
    <scope>NUCLEOTIDE SEQUENCE</scope>
    <source>
        <strain evidence="2">CHK192-9172</strain>
    </source>
</reference>
<dbReference type="Proteomes" id="UP000824024">
    <property type="component" value="Unassembled WGS sequence"/>
</dbReference>
<sequence>MSVCTVMCCIGYGAAALWDEKERQVPRLLSYFVCAGALAEVFAQWKQGTVHGLSQVFSLGFFLVIWVAWRKGLVGKADVYIVFSMVLLLGTRGNYPEVLFGESLFFVLAFAGAGIRMIFTGKKQGCPLISHLFFAFLWVRLMIL</sequence>